<dbReference type="Gene3D" id="3.30.2350.10">
    <property type="entry name" value="Pseudouridine synthase"/>
    <property type="match status" value="1"/>
</dbReference>
<dbReference type="Proteomes" id="UP000006546">
    <property type="component" value="Chromosome"/>
</dbReference>
<dbReference type="GO" id="GO:0140098">
    <property type="term" value="F:catalytic activity, acting on RNA"/>
    <property type="evidence" value="ECO:0007669"/>
    <property type="project" value="UniProtKB-ARBA"/>
</dbReference>
<dbReference type="STRING" id="906968.Trebr_0566"/>
<feature type="domain" description="Pseudouridine synthase RsuA/RluA-like" evidence="3">
    <location>
        <begin position="28"/>
        <end position="190"/>
    </location>
</feature>
<dbReference type="GO" id="GO:0000455">
    <property type="term" value="P:enzyme-directed rRNA pseudouridine synthesis"/>
    <property type="evidence" value="ECO:0007669"/>
    <property type="project" value="TreeGrafter"/>
</dbReference>
<dbReference type="InterPro" id="IPR006145">
    <property type="entry name" value="PsdUridine_synth_RsuA/RluA"/>
</dbReference>
<evidence type="ECO:0000313" key="4">
    <source>
        <dbReference type="EMBL" id="AEE16009.1"/>
    </source>
</evidence>
<dbReference type="InterPro" id="IPR006224">
    <property type="entry name" value="PsdUridine_synth_RluA-like_CS"/>
</dbReference>
<keyword evidence="2" id="KW-0413">Isomerase</keyword>
<evidence type="ECO:0000259" key="3">
    <source>
        <dbReference type="Pfam" id="PF00849"/>
    </source>
</evidence>
<dbReference type="AlphaFoldDB" id="F4LPJ8"/>
<dbReference type="PANTHER" id="PTHR21600">
    <property type="entry name" value="MITOCHONDRIAL RNA PSEUDOURIDINE SYNTHASE"/>
    <property type="match status" value="1"/>
</dbReference>
<dbReference type="GO" id="GO:0003723">
    <property type="term" value="F:RNA binding"/>
    <property type="evidence" value="ECO:0007669"/>
    <property type="project" value="InterPro"/>
</dbReference>
<accession>F4LPJ8</accession>
<evidence type="ECO:0000256" key="1">
    <source>
        <dbReference type="ARBA" id="ARBA00010876"/>
    </source>
</evidence>
<dbReference type="OrthoDB" id="305739at2"/>
<keyword evidence="5" id="KW-1185">Reference proteome</keyword>
<dbReference type="KEGG" id="tbe:Trebr_0566"/>
<dbReference type="InterPro" id="IPR050188">
    <property type="entry name" value="RluA_PseudoU_synthase"/>
</dbReference>
<dbReference type="HOGENOM" id="CLU_016902_11_2_12"/>
<dbReference type="InterPro" id="IPR020103">
    <property type="entry name" value="PsdUridine_synth_cat_dom_sf"/>
</dbReference>
<dbReference type="PANTHER" id="PTHR21600:SF44">
    <property type="entry name" value="RIBOSOMAL LARGE SUBUNIT PSEUDOURIDINE SYNTHASE D"/>
    <property type="match status" value="1"/>
</dbReference>
<name>F4LPJ8_TREBD</name>
<dbReference type="GO" id="GO:0009982">
    <property type="term" value="F:pseudouridine synthase activity"/>
    <property type="evidence" value="ECO:0007669"/>
    <property type="project" value="InterPro"/>
</dbReference>
<dbReference type="eggNOG" id="COG0564">
    <property type="taxonomic scope" value="Bacteria"/>
</dbReference>
<dbReference type="Pfam" id="PF00849">
    <property type="entry name" value="PseudoU_synth_2"/>
    <property type="match status" value="1"/>
</dbReference>
<evidence type="ECO:0000256" key="2">
    <source>
        <dbReference type="ARBA" id="ARBA00023235"/>
    </source>
</evidence>
<reference evidence="5" key="1">
    <citation type="submission" date="2011-04" db="EMBL/GenBank/DDBJ databases">
        <title>The complete genome of Treponema brennaborense DSM 12168.</title>
        <authorList>
            <person name="Lucas S."/>
            <person name="Han J."/>
            <person name="Lapidus A."/>
            <person name="Bruce D."/>
            <person name="Goodwin L."/>
            <person name="Pitluck S."/>
            <person name="Peters L."/>
            <person name="Kyrpides N."/>
            <person name="Mavromatis K."/>
            <person name="Ivanova N."/>
            <person name="Mikhailova N."/>
            <person name="Pagani I."/>
            <person name="Teshima H."/>
            <person name="Detter J.C."/>
            <person name="Tapia R."/>
            <person name="Han C."/>
            <person name="Land M."/>
            <person name="Hauser L."/>
            <person name="Markowitz V."/>
            <person name="Cheng J.-F."/>
            <person name="Hugenholtz P."/>
            <person name="Woyke T."/>
            <person name="Wu D."/>
            <person name="Gronow S."/>
            <person name="Wellnitz S."/>
            <person name="Brambilla E."/>
            <person name="Klenk H.-P."/>
            <person name="Eisen J.A."/>
        </authorList>
    </citation>
    <scope>NUCLEOTIDE SEQUENCE [LARGE SCALE GENOMIC DNA]</scope>
    <source>
        <strain evidence="5">DSM 12168 / CIP 105900 / DD5/3</strain>
    </source>
</reference>
<dbReference type="CDD" id="cd02869">
    <property type="entry name" value="PseudoU_synth_RluA_like"/>
    <property type="match status" value="1"/>
</dbReference>
<gene>
    <name evidence="4" type="ordered locus">Trebr_0566</name>
</gene>
<comment type="similarity">
    <text evidence="1">Belongs to the pseudouridine synthase RluA family.</text>
</comment>
<sequence length="244" mass="27213">MRRFPSAPAEPSVPDFRRLSILYEDASVAVVYKPAGLLSVSYPGSTAKTALDVLCDLMRKRGRVSARVRPAVVHRLDRDTSGVMVFALTAQAKALLMDDWNRLVTERRYRALAENPSGKIALGDRGVIDSPLSYNAQHRAYVAKGAGRRENEAVSAVTRYSVVRRGSRYTLFELELETGRKNQIRAHLASEGFVIAGDGSYRAKSDPFGRLCLHARTLAFTQPLTGESLRFEIPEPPEWEKFCR</sequence>
<proteinExistence type="inferred from homology"/>
<dbReference type="PROSITE" id="PS01129">
    <property type="entry name" value="PSI_RLU"/>
    <property type="match status" value="1"/>
</dbReference>
<dbReference type="SUPFAM" id="SSF55120">
    <property type="entry name" value="Pseudouridine synthase"/>
    <property type="match status" value="1"/>
</dbReference>
<evidence type="ECO:0000313" key="5">
    <source>
        <dbReference type="Proteomes" id="UP000006546"/>
    </source>
</evidence>
<organism evidence="4 5">
    <name type="scientific">Treponema brennaborense (strain DSM 12168 / CIP 105900 / DD5/3)</name>
    <dbReference type="NCBI Taxonomy" id="906968"/>
    <lineage>
        <taxon>Bacteria</taxon>
        <taxon>Pseudomonadati</taxon>
        <taxon>Spirochaetota</taxon>
        <taxon>Spirochaetia</taxon>
        <taxon>Spirochaetales</taxon>
        <taxon>Treponemataceae</taxon>
        <taxon>Treponema</taxon>
    </lineage>
</organism>
<protein>
    <submittedName>
        <fullName evidence="4">Pseudouridine synthase</fullName>
    </submittedName>
</protein>
<dbReference type="RefSeq" id="WP_013757728.1">
    <property type="nucleotide sequence ID" value="NC_015500.1"/>
</dbReference>
<dbReference type="EMBL" id="CP002696">
    <property type="protein sequence ID" value="AEE16009.1"/>
    <property type="molecule type" value="Genomic_DNA"/>
</dbReference>